<evidence type="ECO:0000313" key="3">
    <source>
        <dbReference type="EMBL" id="KAJ6808615.1"/>
    </source>
</evidence>
<keyword evidence="4" id="KW-1185">Reference proteome</keyword>
<sequence length="195" mass="21106">MGKSEGSAAWCVCRRRGATRAALACGNLRGSAQLLGLTAVGGESGWSGTQEVARSRGRSPVNRGDPACSRPGHERRRLGLASLEWSSGLEVSPEHGARYRGEAEAAVALLRWSTWRHTDWPTVETPIWSRGAPPASIKLAHRVLPGTARLRRRGCCSTALRSAGVDGMDESSGAARRRKAIQPRRLLRRRHGQRG</sequence>
<dbReference type="AlphaFoldDB" id="A0AAX6EPI0"/>
<reference evidence="2" key="2">
    <citation type="submission" date="2023-04" db="EMBL/GenBank/DDBJ databases">
        <authorList>
            <person name="Bruccoleri R.E."/>
            <person name="Oakeley E.J."/>
            <person name="Faust A.-M."/>
            <person name="Dessus-Babus S."/>
            <person name="Altorfer M."/>
            <person name="Burckhardt D."/>
            <person name="Oertli M."/>
            <person name="Naumann U."/>
            <person name="Petersen F."/>
            <person name="Wong J."/>
        </authorList>
    </citation>
    <scope>NUCLEOTIDE SEQUENCE</scope>
    <source>
        <strain evidence="2">GSM-AAB239-AS_SAM_17_03QT</strain>
        <tissue evidence="2">Leaf</tissue>
    </source>
</reference>
<protein>
    <submittedName>
        <fullName evidence="2">Formin-like protein 6</fullName>
    </submittedName>
</protein>
<comment type="caution">
    <text evidence="2">The sequence shown here is derived from an EMBL/GenBank/DDBJ whole genome shotgun (WGS) entry which is preliminary data.</text>
</comment>
<dbReference type="EMBL" id="JANAVB010033220">
    <property type="protein sequence ID" value="KAJ6808615.1"/>
    <property type="molecule type" value="Genomic_DNA"/>
</dbReference>
<proteinExistence type="predicted"/>
<evidence type="ECO:0000313" key="2">
    <source>
        <dbReference type="EMBL" id="KAJ6805729.1"/>
    </source>
</evidence>
<gene>
    <name evidence="3" type="ORF">M6B38_164620</name>
    <name evidence="2" type="ORF">M6B38_178550</name>
</gene>
<feature type="region of interest" description="Disordered" evidence="1">
    <location>
        <begin position="46"/>
        <end position="73"/>
    </location>
</feature>
<accession>A0AAX6EPI0</accession>
<dbReference type="Proteomes" id="UP001140949">
    <property type="component" value="Unassembled WGS sequence"/>
</dbReference>
<name>A0AAX6EPI0_IRIPA</name>
<evidence type="ECO:0000256" key="1">
    <source>
        <dbReference type="SAM" id="MobiDB-lite"/>
    </source>
</evidence>
<organism evidence="2 4">
    <name type="scientific">Iris pallida</name>
    <name type="common">Sweet iris</name>
    <dbReference type="NCBI Taxonomy" id="29817"/>
    <lineage>
        <taxon>Eukaryota</taxon>
        <taxon>Viridiplantae</taxon>
        <taxon>Streptophyta</taxon>
        <taxon>Embryophyta</taxon>
        <taxon>Tracheophyta</taxon>
        <taxon>Spermatophyta</taxon>
        <taxon>Magnoliopsida</taxon>
        <taxon>Liliopsida</taxon>
        <taxon>Asparagales</taxon>
        <taxon>Iridaceae</taxon>
        <taxon>Iridoideae</taxon>
        <taxon>Irideae</taxon>
        <taxon>Iris</taxon>
    </lineage>
</organism>
<dbReference type="EMBL" id="JANAVB010035220">
    <property type="protein sequence ID" value="KAJ6805729.1"/>
    <property type="molecule type" value="Genomic_DNA"/>
</dbReference>
<evidence type="ECO:0000313" key="4">
    <source>
        <dbReference type="Proteomes" id="UP001140949"/>
    </source>
</evidence>
<reference evidence="2" key="1">
    <citation type="journal article" date="2023" name="GigaByte">
        <title>Genome assembly of the bearded iris, Iris pallida Lam.</title>
        <authorList>
            <person name="Bruccoleri R.E."/>
            <person name="Oakeley E.J."/>
            <person name="Faust A.M.E."/>
            <person name="Altorfer M."/>
            <person name="Dessus-Babus S."/>
            <person name="Burckhardt D."/>
            <person name="Oertli M."/>
            <person name="Naumann U."/>
            <person name="Petersen F."/>
            <person name="Wong J."/>
        </authorList>
    </citation>
    <scope>NUCLEOTIDE SEQUENCE</scope>
    <source>
        <strain evidence="2">GSM-AAB239-AS_SAM_17_03QT</strain>
    </source>
</reference>